<dbReference type="EMBL" id="ALPT02000018">
    <property type="protein sequence ID" value="KGA97961.1"/>
    <property type="molecule type" value="Genomic_DNA"/>
</dbReference>
<comment type="caution">
    <text evidence="5">The sequence shown here is derived from an EMBL/GenBank/DDBJ whole genome shotgun (WGS) entry which is preliminary data.</text>
</comment>
<dbReference type="eggNOG" id="COG0582">
    <property type="taxonomic scope" value="Bacteria"/>
</dbReference>
<evidence type="ECO:0000313" key="6">
    <source>
        <dbReference type="EMBL" id="THG92368.1"/>
    </source>
</evidence>
<keyword evidence="3" id="KW-0233">DNA recombination</keyword>
<accession>A0A094WM68</accession>
<gene>
    <name evidence="6" type="ORF">AJ85_13090</name>
    <name evidence="5" type="ORF">BALCAV_0207320</name>
</gene>
<organism evidence="5 7">
    <name type="scientific">Alkalihalobacillus alcalophilus ATCC 27647 = CGMCC 1.3604</name>
    <dbReference type="NCBI Taxonomy" id="1218173"/>
    <lineage>
        <taxon>Bacteria</taxon>
        <taxon>Bacillati</taxon>
        <taxon>Bacillota</taxon>
        <taxon>Bacilli</taxon>
        <taxon>Bacillales</taxon>
        <taxon>Bacillaceae</taxon>
        <taxon>Alkalihalobacillus</taxon>
    </lineage>
</organism>
<dbReference type="RefSeq" id="WP_003322294.1">
    <property type="nucleotide sequence ID" value="NZ_ALPT02000018.1"/>
</dbReference>
<dbReference type="SUPFAM" id="SSF56349">
    <property type="entry name" value="DNA breaking-rejoining enzymes"/>
    <property type="match status" value="1"/>
</dbReference>
<evidence type="ECO:0000313" key="8">
    <source>
        <dbReference type="Proteomes" id="UP000297014"/>
    </source>
</evidence>
<dbReference type="PANTHER" id="PTHR30349:SF41">
    <property type="entry name" value="INTEGRASE_RECOMBINASE PROTEIN MJ0367-RELATED"/>
    <property type="match status" value="1"/>
</dbReference>
<dbReference type="STRING" id="1218173.BALCAV_0207320"/>
<sequence length="654" mass="77204">MNLSVGHLLPEIKVSEITQKVTGYFENDIWDADDAAFNDFRKSEWGKTHRTMNFSVFPTRLKNEVKFFILTRIQKDDLQLYSAVHNYARSFKQLSKFLKKFYPNINSFADLDINKALMQLRSHLSELGLSIRIYGRRKLSNYENLLNRLFLFYKGFYDTRDEFEKDIWDVRNIPGARFPDHESRHILNFEDIPIPFRPLAKRYLKFRISHLSLGQCTLDVRILKLFLIFIHDKYPSWKDLNALTRKDIEDYLIFHNKKFHNKIPSKRSYLIVLNVFLETIEKLQFDEAPALPVNLLLFKEDFPRPITKTENDIKYIPEGVLQQIEEKIEFLKPSKYIPVIVLLRATGWRISDILNLRYDNCLEQTSQGWYLCGDIKKTQVMNHRVPITDEVAAIVEAVIKVTKDQSDTINNPKHYLFVQIEGVRRGRPFNYYDIRRSMKRFTEEQNIVDDSGNPFFIKNHAFRHTKGVELLNNGMNILHVQKWMAHASPEMTLQYAKILDTTMRKSWEEATKQGIFRIDIENKRPVKVELTDIENEDIIEWEYIRHNLDAVKMELGYCMKPIKQPCPTQANPCLSCRNFCTTPEFIPKFEMEIKEVRSVIERGVALGRQVWIDKNQTTLDRLEPILETLKDGTTHHLAGKKGREYIGEERTHEK</sequence>
<feature type="domain" description="Tyr recombinase" evidence="4">
    <location>
        <begin position="311"/>
        <end position="508"/>
    </location>
</feature>
<keyword evidence="2" id="KW-0238">DNA-binding</keyword>
<evidence type="ECO:0000259" key="4">
    <source>
        <dbReference type="PROSITE" id="PS51898"/>
    </source>
</evidence>
<dbReference type="GO" id="GO:0015074">
    <property type="term" value="P:DNA integration"/>
    <property type="evidence" value="ECO:0007669"/>
    <property type="project" value="InterPro"/>
</dbReference>
<dbReference type="GO" id="GO:0006310">
    <property type="term" value="P:DNA recombination"/>
    <property type="evidence" value="ECO:0007669"/>
    <property type="project" value="UniProtKB-KW"/>
</dbReference>
<dbReference type="Proteomes" id="UP000002754">
    <property type="component" value="Unassembled WGS sequence"/>
</dbReference>
<evidence type="ECO:0000256" key="1">
    <source>
        <dbReference type="ARBA" id="ARBA00008857"/>
    </source>
</evidence>
<dbReference type="GO" id="GO:0003677">
    <property type="term" value="F:DNA binding"/>
    <property type="evidence" value="ECO:0007669"/>
    <property type="project" value="UniProtKB-KW"/>
</dbReference>
<keyword evidence="7" id="KW-1185">Reference proteome</keyword>
<reference evidence="5 7" key="1">
    <citation type="journal article" date="2014" name="Genome Announc.">
        <title>Draft Genome Sequence of Bacillus alcalophilus AV1934, a Classic Alkaliphile Isolated from Human Feces in 1934.</title>
        <authorList>
            <person name="Attie O."/>
            <person name="Jayaprakash A."/>
            <person name="Shah H."/>
            <person name="Paulsen I.T."/>
            <person name="Morino M."/>
            <person name="Takahashi Y."/>
            <person name="Narumi I."/>
            <person name="Sachidanandam R."/>
            <person name="Satoh K."/>
            <person name="Ito M."/>
            <person name="Krulwich T.A."/>
        </authorList>
    </citation>
    <scope>NUCLEOTIDE SEQUENCE [LARGE SCALE GENOMIC DNA]</scope>
    <source>
        <strain evidence="5 7">AV1934</strain>
    </source>
</reference>
<proteinExistence type="inferred from homology"/>
<dbReference type="PROSITE" id="PS51898">
    <property type="entry name" value="TYR_RECOMBINASE"/>
    <property type="match status" value="1"/>
</dbReference>
<comment type="similarity">
    <text evidence="1">Belongs to the 'phage' integrase family.</text>
</comment>
<evidence type="ECO:0000256" key="2">
    <source>
        <dbReference type="ARBA" id="ARBA00023125"/>
    </source>
</evidence>
<dbReference type="EMBL" id="JALP01000004">
    <property type="protein sequence ID" value="THG92368.1"/>
    <property type="molecule type" value="Genomic_DNA"/>
</dbReference>
<dbReference type="OrthoDB" id="568347at2"/>
<evidence type="ECO:0000256" key="3">
    <source>
        <dbReference type="ARBA" id="ARBA00023172"/>
    </source>
</evidence>
<evidence type="ECO:0000313" key="7">
    <source>
        <dbReference type="Proteomes" id="UP000002754"/>
    </source>
</evidence>
<name>A0A094WM68_ALKAL</name>
<dbReference type="AlphaFoldDB" id="A0A094WM68"/>
<dbReference type="Pfam" id="PF00589">
    <property type="entry name" value="Phage_integrase"/>
    <property type="match status" value="1"/>
</dbReference>
<reference evidence="6 8" key="2">
    <citation type="submission" date="2014-01" db="EMBL/GenBank/DDBJ databases">
        <title>Draft genome sequencing of Bacillus alcalophilus CGMCC 1.3604.</title>
        <authorList>
            <person name="Yang J."/>
            <person name="Diao L."/>
            <person name="Yang S."/>
        </authorList>
    </citation>
    <scope>NUCLEOTIDE SEQUENCE [LARGE SCALE GENOMIC DNA]</scope>
    <source>
        <strain evidence="6 8">CGMCC 1.3604</strain>
    </source>
</reference>
<dbReference type="InterPro" id="IPR050090">
    <property type="entry name" value="Tyrosine_recombinase_XerCD"/>
</dbReference>
<dbReference type="PANTHER" id="PTHR30349">
    <property type="entry name" value="PHAGE INTEGRASE-RELATED"/>
    <property type="match status" value="1"/>
</dbReference>
<dbReference type="InterPro" id="IPR002104">
    <property type="entry name" value="Integrase_catalytic"/>
</dbReference>
<dbReference type="Gene3D" id="1.10.443.10">
    <property type="entry name" value="Intergrase catalytic core"/>
    <property type="match status" value="1"/>
</dbReference>
<dbReference type="InterPro" id="IPR013762">
    <property type="entry name" value="Integrase-like_cat_sf"/>
</dbReference>
<dbReference type="Proteomes" id="UP000297014">
    <property type="component" value="Unassembled WGS sequence"/>
</dbReference>
<evidence type="ECO:0000313" key="5">
    <source>
        <dbReference type="EMBL" id="KGA97961.1"/>
    </source>
</evidence>
<protein>
    <submittedName>
        <fullName evidence="5">Transposase</fullName>
    </submittedName>
</protein>
<dbReference type="InterPro" id="IPR011010">
    <property type="entry name" value="DNA_brk_join_enz"/>
</dbReference>